<evidence type="ECO:0000256" key="2">
    <source>
        <dbReference type="ARBA" id="ARBA00008000"/>
    </source>
</evidence>
<dbReference type="SUPFAM" id="SSF52540">
    <property type="entry name" value="P-loop containing nucleoside triphosphate hydrolases"/>
    <property type="match status" value="1"/>
</dbReference>
<comment type="similarity">
    <text evidence="2">Belongs to the FAD-binding oxidoreductase/transferase type 4 family.</text>
</comment>
<dbReference type="SUPFAM" id="SSF55103">
    <property type="entry name" value="FAD-linked oxidases, C-terminal domain"/>
    <property type="match status" value="1"/>
</dbReference>
<feature type="non-terminal residue" evidence="7">
    <location>
        <position position="1"/>
    </location>
</feature>
<dbReference type="PANTHER" id="PTHR43716:SF1">
    <property type="entry name" value="D-2-HYDROXYGLUTARATE DEHYDROGENASE, MITOCHONDRIAL"/>
    <property type="match status" value="1"/>
</dbReference>
<dbReference type="Pfam" id="PF13087">
    <property type="entry name" value="AAA_12"/>
    <property type="match status" value="1"/>
</dbReference>
<comment type="caution">
    <text evidence="7">The sequence shown here is derived from an EMBL/GenBank/DDBJ whole genome shotgun (WGS) entry which is preliminary data.</text>
</comment>
<dbReference type="SUPFAM" id="SSF54427">
    <property type="entry name" value="NTF2-like"/>
    <property type="match status" value="1"/>
</dbReference>
<dbReference type="Gene3D" id="3.40.50.300">
    <property type="entry name" value="P-loop containing nucleotide triphosphate hydrolases"/>
    <property type="match status" value="1"/>
</dbReference>
<gene>
    <name evidence="7" type="ORF">ADUPG1_001373</name>
</gene>
<dbReference type="InterPro" id="IPR036318">
    <property type="entry name" value="FAD-bd_PCMH-like_sf"/>
</dbReference>
<keyword evidence="8" id="KW-1185">Reference proteome</keyword>
<evidence type="ECO:0000256" key="1">
    <source>
        <dbReference type="ARBA" id="ARBA00001974"/>
    </source>
</evidence>
<accession>A0ABQ5KC10</accession>
<dbReference type="Gene3D" id="1.10.45.10">
    <property type="entry name" value="Vanillyl-alcohol Oxidase, Chain A, domain 4"/>
    <property type="match status" value="1"/>
</dbReference>
<dbReference type="InterPro" id="IPR016166">
    <property type="entry name" value="FAD-bd_PCMH"/>
</dbReference>
<keyword evidence="3" id="KW-0285">Flavoprotein</keyword>
<evidence type="ECO:0000256" key="5">
    <source>
        <dbReference type="ARBA" id="ARBA00023002"/>
    </source>
</evidence>
<dbReference type="Gene3D" id="3.30.70.2740">
    <property type="match status" value="1"/>
</dbReference>
<name>A0ABQ5KC10_9EUKA</name>
<dbReference type="Pfam" id="PF12680">
    <property type="entry name" value="SnoaL_2"/>
    <property type="match status" value="1"/>
</dbReference>
<evidence type="ECO:0000313" key="8">
    <source>
        <dbReference type="Proteomes" id="UP001057375"/>
    </source>
</evidence>
<dbReference type="Gene3D" id="3.10.450.50">
    <property type="match status" value="1"/>
</dbReference>
<dbReference type="SUPFAM" id="SSF56176">
    <property type="entry name" value="FAD-binding/transporter-associated domain-like"/>
    <property type="match status" value="1"/>
</dbReference>
<evidence type="ECO:0000313" key="7">
    <source>
        <dbReference type="EMBL" id="GKT30087.1"/>
    </source>
</evidence>
<evidence type="ECO:0000256" key="4">
    <source>
        <dbReference type="ARBA" id="ARBA00022827"/>
    </source>
</evidence>
<dbReference type="InterPro" id="IPR016164">
    <property type="entry name" value="FAD-linked_Oxase-like_C"/>
</dbReference>
<dbReference type="Pfam" id="PF02913">
    <property type="entry name" value="FAD-oxidase_C"/>
    <property type="match status" value="1"/>
</dbReference>
<dbReference type="PANTHER" id="PTHR43716">
    <property type="entry name" value="D-2-HYDROXYGLUTARATE DEHYDROGENASE, MITOCHONDRIAL"/>
    <property type="match status" value="1"/>
</dbReference>
<dbReference type="InterPro" id="IPR032710">
    <property type="entry name" value="NTF2-like_dom_sf"/>
</dbReference>
<evidence type="ECO:0000256" key="3">
    <source>
        <dbReference type="ARBA" id="ARBA00022630"/>
    </source>
</evidence>
<organism evidence="7 8">
    <name type="scientific">Aduncisulcus paluster</name>
    <dbReference type="NCBI Taxonomy" id="2918883"/>
    <lineage>
        <taxon>Eukaryota</taxon>
        <taxon>Metamonada</taxon>
        <taxon>Carpediemonas-like organisms</taxon>
        <taxon>Aduncisulcus</taxon>
    </lineage>
</organism>
<dbReference type="InterPro" id="IPR016169">
    <property type="entry name" value="FAD-bd_PCMH_sub2"/>
</dbReference>
<dbReference type="Proteomes" id="UP001057375">
    <property type="component" value="Unassembled WGS sequence"/>
</dbReference>
<sequence>GTRSLEQSDVLVVAPYNAQVLTLRATLAAAGMGEVLVGTVDKFQGRQAPVVFVSMTASAVDDVPRGMSFLLNRNRLNVAISRAKFQAVIVRSPALTEYLPATPDGLVELGAFLALSPDTTNSTIVGERYVSTDADVLAGRTIDQTGRYRGIASVLVRPGSAEEVAAILKACKEHGHPVTTQGGRTSMVAGTVTEHDDVLLSTERLTDIGLIDTVDRRIRVGSGLTLAALQQAATKENLQFGVDIGSRDSATLGGMASTNAGGLRTVRYGNMREQVIGLQVVLPDGSIMDRHSDVRADNTGYDLTSLFVGAEGTLGVITALELRLHPVPTHNVAAITGFGSLDQLVEASRIFRDLSGIAALELMDSRLGIPSPVDSPWLLLIELARDSDPTEDLSEALEAAGVAEHAALIAATVPDAIPVLFGHVGEGNLHLNVLRCPDSTALYQPMMTLIAELGGNVSSEHGVGTLKRDYLGMARTPGDIAAMRAVKAAFDPTGYLNPAKFSRDWFAAWNAHDIEAVLEHFDEDAVFTSAYGAQIAPETGGVFSGKQAIRAYWAEALTRNPDLHFEPVGTAAS</sequence>
<dbReference type="InterPro" id="IPR016167">
    <property type="entry name" value="FAD-bd_PCMH_sub1"/>
</dbReference>
<dbReference type="InterPro" id="IPR047187">
    <property type="entry name" value="SF1_C_Upf1"/>
</dbReference>
<dbReference type="InterPro" id="IPR006094">
    <property type="entry name" value="Oxid_FAD_bind_N"/>
</dbReference>
<dbReference type="InterPro" id="IPR016171">
    <property type="entry name" value="Vanillyl_alc_oxidase_C-sub2"/>
</dbReference>
<feature type="domain" description="FAD-binding PCMH-type" evidence="6">
    <location>
        <begin position="148"/>
        <end position="327"/>
    </location>
</feature>
<dbReference type="InterPro" id="IPR004113">
    <property type="entry name" value="FAD-bd_oxidored_4_C"/>
</dbReference>
<dbReference type="InterPro" id="IPR051264">
    <property type="entry name" value="FAD-oxidored/transferase_4"/>
</dbReference>
<dbReference type="Gene3D" id="3.30.465.10">
    <property type="match status" value="1"/>
</dbReference>
<keyword evidence="5" id="KW-0560">Oxidoreductase</keyword>
<dbReference type="CDD" id="cd18808">
    <property type="entry name" value="SF1_C_Upf1"/>
    <property type="match status" value="1"/>
</dbReference>
<dbReference type="Gene3D" id="3.30.43.10">
    <property type="entry name" value="Uridine Diphospho-n-acetylenolpyruvylglucosamine Reductase, domain 2"/>
    <property type="match status" value="1"/>
</dbReference>
<dbReference type="InterPro" id="IPR027417">
    <property type="entry name" value="P-loop_NTPase"/>
</dbReference>
<dbReference type="PROSITE" id="PS51387">
    <property type="entry name" value="FAD_PCMH"/>
    <property type="match status" value="1"/>
</dbReference>
<dbReference type="Pfam" id="PF01565">
    <property type="entry name" value="FAD_binding_4"/>
    <property type="match status" value="1"/>
</dbReference>
<reference evidence="7" key="1">
    <citation type="submission" date="2022-03" db="EMBL/GenBank/DDBJ databases">
        <title>Draft genome sequence of Aduncisulcus paluster, a free-living microaerophilic Fornicata.</title>
        <authorList>
            <person name="Yuyama I."/>
            <person name="Kume K."/>
            <person name="Tamura T."/>
            <person name="Inagaki Y."/>
            <person name="Hashimoto T."/>
        </authorList>
    </citation>
    <scope>NUCLEOTIDE SEQUENCE</scope>
    <source>
        <strain evidence="7">NY0171</strain>
    </source>
</reference>
<dbReference type="InterPro" id="IPR041679">
    <property type="entry name" value="DNA2/NAM7-like_C"/>
</dbReference>
<proteinExistence type="inferred from homology"/>
<keyword evidence="4" id="KW-0274">FAD</keyword>
<comment type="cofactor">
    <cofactor evidence="1">
        <name>FAD</name>
        <dbReference type="ChEBI" id="CHEBI:57692"/>
    </cofactor>
</comment>
<protein>
    <submittedName>
        <fullName evidence="7">FAD-binding oxidoreductase</fullName>
    </submittedName>
</protein>
<dbReference type="EMBL" id="BQXS01001105">
    <property type="protein sequence ID" value="GKT30087.1"/>
    <property type="molecule type" value="Genomic_DNA"/>
</dbReference>
<dbReference type="InterPro" id="IPR037401">
    <property type="entry name" value="SnoaL-like"/>
</dbReference>
<evidence type="ECO:0000259" key="6">
    <source>
        <dbReference type="PROSITE" id="PS51387"/>
    </source>
</evidence>